<dbReference type="SMART" id="SM00420">
    <property type="entry name" value="HTH_DEOR"/>
    <property type="match status" value="1"/>
</dbReference>
<dbReference type="Pfam" id="PF08220">
    <property type="entry name" value="HTH_DeoR"/>
    <property type="match status" value="1"/>
</dbReference>
<protein>
    <submittedName>
        <fullName evidence="5">DeoR family transcriptional regulator</fullName>
    </submittedName>
</protein>
<dbReference type="PANTHER" id="PTHR30363:SF49">
    <property type="entry name" value="L-FUCOSE OPERON ACTIVATOR"/>
    <property type="match status" value="1"/>
</dbReference>
<dbReference type="STRING" id="1423734.FC83_GL001465"/>
<dbReference type="GO" id="GO:0003700">
    <property type="term" value="F:DNA-binding transcription factor activity"/>
    <property type="evidence" value="ECO:0007669"/>
    <property type="project" value="InterPro"/>
</dbReference>
<dbReference type="InterPro" id="IPR001034">
    <property type="entry name" value="DeoR_HTH"/>
</dbReference>
<name>X0PSF1_9LACO</name>
<gene>
    <name evidence="5" type="ORF">FC83_GL001465</name>
</gene>
<sequence length="255" mass="28233">MKADQIQQRREAMLAMLRAKKSVKIREFVTQFKVSDETIRKDLEILSQQGLVIKQFGKAVLVPNIPLTPVAQRTDIHQADKEKIAATTFDLLPKRPLTIGLDQGSTVSTFARLLSTVPDLTIITSSLLSLIALQSTTNTLYSTGGRYNVSDMSFQGTSPQATYAQIQLDYCFLGSSGVADRAGFCSSSFGDAEMKRQLMKNSTNKVLLIDKSKFQVSSLVQVGTWDQVDHVITNLDPDSKDYQKISQLTHVIAVR</sequence>
<dbReference type="InterPro" id="IPR036390">
    <property type="entry name" value="WH_DNA-bd_sf"/>
</dbReference>
<dbReference type="SMART" id="SM01134">
    <property type="entry name" value="DeoRC"/>
    <property type="match status" value="1"/>
</dbReference>
<dbReference type="AlphaFoldDB" id="X0PSF1"/>
<evidence type="ECO:0000259" key="4">
    <source>
        <dbReference type="PROSITE" id="PS51000"/>
    </source>
</evidence>
<reference evidence="5 6" key="1">
    <citation type="journal article" date="2015" name="Genome Announc.">
        <title>Expanding the biotechnology potential of lactobacilli through comparative genomics of 213 strains and associated genera.</title>
        <authorList>
            <person name="Sun Z."/>
            <person name="Harris H.M."/>
            <person name="McCann A."/>
            <person name="Guo C."/>
            <person name="Argimon S."/>
            <person name="Zhang W."/>
            <person name="Yang X."/>
            <person name="Jeffery I.B."/>
            <person name="Cooney J.C."/>
            <person name="Kagawa T.F."/>
            <person name="Liu W."/>
            <person name="Song Y."/>
            <person name="Salvetti E."/>
            <person name="Wrobel A."/>
            <person name="Rasinkangas P."/>
            <person name="Parkhill J."/>
            <person name="Rea M.C."/>
            <person name="O'Sullivan O."/>
            <person name="Ritari J."/>
            <person name="Douillard F.P."/>
            <person name="Paul Ross R."/>
            <person name="Yang R."/>
            <person name="Briner A.E."/>
            <person name="Felis G.E."/>
            <person name="de Vos W.M."/>
            <person name="Barrangou R."/>
            <person name="Klaenhammer T.R."/>
            <person name="Caufield P.W."/>
            <person name="Cui Y."/>
            <person name="Zhang H."/>
            <person name="O'Toole P.W."/>
        </authorList>
    </citation>
    <scope>NUCLEOTIDE SEQUENCE [LARGE SCALE GENOMIC DNA]</scope>
    <source>
        <strain evidence="5 6">DSM 18527</strain>
    </source>
</reference>
<dbReference type="RefSeq" id="WP_035454321.1">
    <property type="nucleotide sequence ID" value="NZ_AZGA01000087.1"/>
</dbReference>
<dbReference type="InterPro" id="IPR050313">
    <property type="entry name" value="Carb_Metab_HTH_regulators"/>
</dbReference>
<dbReference type="Gene3D" id="3.40.50.1360">
    <property type="match status" value="1"/>
</dbReference>
<dbReference type="GO" id="GO:0003677">
    <property type="term" value="F:DNA binding"/>
    <property type="evidence" value="ECO:0007669"/>
    <property type="project" value="UniProtKB-KW"/>
</dbReference>
<keyword evidence="3" id="KW-0804">Transcription</keyword>
<dbReference type="InterPro" id="IPR018356">
    <property type="entry name" value="Tscrpt_reg_HTH_DeoR_CS"/>
</dbReference>
<dbReference type="Pfam" id="PF00455">
    <property type="entry name" value="DeoRC"/>
    <property type="match status" value="1"/>
</dbReference>
<evidence type="ECO:0000256" key="2">
    <source>
        <dbReference type="ARBA" id="ARBA00023125"/>
    </source>
</evidence>
<keyword evidence="2" id="KW-0238">DNA-binding</keyword>
<dbReference type="PROSITE" id="PS51000">
    <property type="entry name" value="HTH_DEOR_2"/>
    <property type="match status" value="1"/>
</dbReference>
<dbReference type="InterPro" id="IPR036388">
    <property type="entry name" value="WH-like_DNA-bd_sf"/>
</dbReference>
<proteinExistence type="predicted"/>
<comment type="caution">
    <text evidence="5">The sequence shown here is derived from an EMBL/GenBank/DDBJ whole genome shotgun (WGS) entry which is preliminary data.</text>
</comment>
<dbReference type="EMBL" id="AZGA01000087">
    <property type="protein sequence ID" value="KRM30904.1"/>
    <property type="molecule type" value="Genomic_DNA"/>
</dbReference>
<dbReference type="PATRIC" id="fig|1423734.3.peg.1483"/>
<keyword evidence="1" id="KW-0805">Transcription regulation</keyword>
<dbReference type="InterPro" id="IPR037171">
    <property type="entry name" value="NagB/RpiA_transferase-like"/>
</dbReference>
<dbReference type="InterPro" id="IPR014036">
    <property type="entry name" value="DeoR-like_C"/>
</dbReference>
<dbReference type="eggNOG" id="COG1349">
    <property type="taxonomic scope" value="Bacteria"/>
</dbReference>
<accession>X0PSF1</accession>
<dbReference type="SUPFAM" id="SSF46785">
    <property type="entry name" value="Winged helix' DNA-binding domain"/>
    <property type="match status" value="1"/>
</dbReference>
<organism evidence="5 6">
    <name type="scientific">Agrilactobacillus composti DSM 18527 = JCM 14202</name>
    <dbReference type="NCBI Taxonomy" id="1423734"/>
    <lineage>
        <taxon>Bacteria</taxon>
        <taxon>Bacillati</taxon>
        <taxon>Bacillota</taxon>
        <taxon>Bacilli</taxon>
        <taxon>Lactobacillales</taxon>
        <taxon>Lactobacillaceae</taxon>
        <taxon>Agrilactobacillus</taxon>
    </lineage>
</organism>
<dbReference type="Proteomes" id="UP000051236">
    <property type="component" value="Unassembled WGS sequence"/>
</dbReference>
<evidence type="ECO:0000256" key="3">
    <source>
        <dbReference type="ARBA" id="ARBA00023163"/>
    </source>
</evidence>
<keyword evidence="6" id="KW-1185">Reference proteome</keyword>
<dbReference type="OrthoDB" id="9798651at2"/>
<dbReference type="PANTHER" id="PTHR30363">
    <property type="entry name" value="HTH-TYPE TRANSCRIPTIONAL REGULATOR SRLR-RELATED"/>
    <property type="match status" value="1"/>
</dbReference>
<dbReference type="SUPFAM" id="SSF100950">
    <property type="entry name" value="NagB/RpiA/CoA transferase-like"/>
    <property type="match status" value="1"/>
</dbReference>
<evidence type="ECO:0000313" key="6">
    <source>
        <dbReference type="Proteomes" id="UP000051236"/>
    </source>
</evidence>
<evidence type="ECO:0000313" key="5">
    <source>
        <dbReference type="EMBL" id="KRM30904.1"/>
    </source>
</evidence>
<dbReference type="PROSITE" id="PS00894">
    <property type="entry name" value="HTH_DEOR_1"/>
    <property type="match status" value="1"/>
</dbReference>
<feature type="domain" description="HTH deoR-type" evidence="4">
    <location>
        <begin position="6"/>
        <end position="61"/>
    </location>
</feature>
<dbReference type="Gene3D" id="1.10.10.10">
    <property type="entry name" value="Winged helix-like DNA-binding domain superfamily/Winged helix DNA-binding domain"/>
    <property type="match status" value="1"/>
</dbReference>
<evidence type="ECO:0000256" key="1">
    <source>
        <dbReference type="ARBA" id="ARBA00023015"/>
    </source>
</evidence>